<feature type="region of interest" description="Disordered" evidence="1">
    <location>
        <begin position="124"/>
        <end position="143"/>
    </location>
</feature>
<dbReference type="Proteomes" id="UP001151760">
    <property type="component" value="Unassembled WGS sequence"/>
</dbReference>
<reference evidence="2" key="1">
    <citation type="journal article" date="2022" name="Int. J. Mol. Sci.">
        <title>Draft Genome of Tanacetum Coccineum: Genomic Comparison of Closely Related Tanacetum-Family Plants.</title>
        <authorList>
            <person name="Yamashiro T."/>
            <person name="Shiraishi A."/>
            <person name="Nakayama K."/>
            <person name="Satake H."/>
        </authorList>
    </citation>
    <scope>NUCLEOTIDE SEQUENCE</scope>
</reference>
<keyword evidence="3" id="KW-1185">Reference proteome</keyword>
<evidence type="ECO:0000313" key="2">
    <source>
        <dbReference type="EMBL" id="GJS84166.1"/>
    </source>
</evidence>
<name>A0ABQ4Z4L2_9ASTR</name>
<proteinExistence type="predicted"/>
<dbReference type="EMBL" id="BQNB010010955">
    <property type="protein sequence ID" value="GJS84166.1"/>
    <property type="molecule type" value="Genomic_DNA"/>
</dbReference>
<evidence type="ECO:0000256" key="1">
    <source>
        <dbReference type="SAM" id="MobiDB-lite"/>
    </source>
</evidence>
<gene>
    <name evidence="2" type="ORF">Tco_0750707</name>
</gene>
<comment type="caution">
    <text evidence="2">The sequence shown here is derived from an EMBL/GenBank/DDBJ whole genome shotgun (WGS) entry which is preliminary data.</text>
</comment>
<evidence type="ECO:0000313" key="3">
    <source>
        <dbReference type="Proteomes" id="UP001151760"/>
    </source>
</evidence>
<feature type="compositionally biased region" description="Low complexity" evidence="1">
    <location>
        <begin position="127"/>
        <end position="143"/>
    </location>
</feature>
<sequence>MALATRNLANTSANDELVIRHRLDKVELPKFYGEDVLGWNFKCDQFFLIDNTPKEEKEYQDTFDNLLSRVEVSEEHVISLNLGGLPTELEMSATLEAVKKKSRPFMNQTTRRFGVSNLNGSNKKKSLLPLPTTNNNWKPKTNTPLSGIRIKQLTQKEYKDKRSKNLCFYCDQKYVLGHKCSGQMYSLIVLVDNKEEEEEYLDANETLVDAVSEEVQAHISLNALSGVSSF</sequence>
<accession>A0ABQ4Z4L2</accession>
<protein>
    <submittedName>
        <fullName evidence="2">Uncharacterized protein</fullName>
    </submittedName>
</protein>
<organism evidence="2 3">
    <name type="scientific">Tanacetum coccineum</name>
    <dbReference type="NCBI Taxonomy" id="301880"/>
    <lineage>
        <taxon>Eukaryota</taxon>
        <taxon>Viridiplantae</taxon>
        <taxon>Streptophyta</taxon>
        <taxon>Embryophyta</taxon>
        <taxon>Tracheophyta</taxon>
        <taxon>Spermatophyta</taxon>
        <taxon>Magnoliopsida</taxon>
        <taxon>eudicotyledons</taxon>
        <taxon>Gunneridae</taxon>
        <taxon>Pentapetalae</taxon>
        <taxon>asterids</taxon>
        <taxon>campanulids</taxon>
        <taxon>Asterales</taxon>
        <taxon>Asteraceae</taxon>
        <taxon>Asteroideae</taxon>
        <taxon>Anthemideae</taxon>
        <taxon>Anthemidinae</taxon>
        <taxon>Tanacetum</taxon>
    </lineage>
</organism>
<reference evidence="2" key="2">
    <citation type="submission" date="2022-01" db="EMBL/GenBank/DDBJ databases">
        <authorList>
            <person name="Yamashiro T."/>
            <person name="Shiraishi A."/>
            <person name="Satake H."/>
            <person name="Nakayama K."/>
        </authorList>
    </citation>
    <scope>NUCLEOTIDE SEQUENCE</scope>
</reference>